<proteinExistence type="predicted"/>
<evidence type="ECO:0000313" key="5">
    <source>
        <dbReference type="EMBL" id="PIV13537.1"/>
    </source>
</evidence>
<evidence type="ECO:0000313" key="8">
    <source>
        <dbReference type="EMBL" id="PJB04136.1"/>
    </source>
</evidence>
<dbReference type="EMBL" id="PFIH01000049">
    <property type="protein sequence ID" value="PIX27978.1"/>
    <property type="molecule type" value="Genomic_DNA"/>
</dbReference>
<keyword evidence="1" id="KW-0677">Repeat</keyword>
<dbReference type="EMBL" id="PFSX01000022">
    <property type="protein sequence ID" value="PJC01561.1"/>
    <property type="molecule type" value="Genomic_DNA"/>
</dbReference>
<evidence type="ECO:0000313" key="11">
    <source>
        <dbReference type="Proteomes" id="UP000229789"/>
    </source>
</evidence>
<dbReference type="InterPro" id="IPR011990">
    <property type="entry name" value="TPR-like_helical_dom_sf"/>
</dbReference>
<dbReference type="Proteomes" id="UP000231232">
    <property type="component" value="Unassembled WGS sequence"/>
</dbReference>
<dbReference type="Proteomes" id="UP000231449">
    <property type="component" value="Unassembled WGS sequence"/>
</dbReference>
<dbReference type="EMBL" id="PETW01000026">
    <property type="protein sequence ID" value="PIV46396.1"/>
    <property type="molecule type" value="Genomic_DNA"/>
</dbReference>
<organism evidence="4 11">
    <name type="scientific">Huberarchaeum crystalense</name>
    <dbReference type="NCBI Taxonomy" id="2014257"/>
    <lineage>
        <taxon>Archaea</taxon>
        <taxon>Candidatus Huberarchaeota</taxon>
        <taxon>Candidatus Huberarchaeia</taxon>
        <taxon>Candidatus Huberarchaeales</taxon>
        <taxon>Candidatus Huberarchaeaceae</taxon>
        <taxon>Candidatus Huberarchaeum</taxon>
    </lineage>
</organism>
<evidence type="ECO:0000256" key="1">
    <source>
        <dbReference type="ARBA" id="ARBA00022737"/>
    </source>
</evidence>
<dbReference type="PROSITE" id="PS50005">
    <property type="entry name" value="TPR"/>
    <property type="match status" value="1"/>
</dbReference>
<evidence type="ECO:0000256" key="3">
    <source>
        <dbReference type="PROSITE-ProRule" id="PRU00339"/>
    </source>
</evidence>
<dbReference type="InterPro" id="IPR019734">
    <property type="entry name" value="TPR_rpt"/>
</dbReference>
<dbReference type="PROSITE" id="PS50293">
    <property type="entry name" value="TPR_REGION"/>
    <property type="match status" value="1"/>
</dbReference>
<dbReference type="Gene3D" id="1.25.40.10">
    <property type="entry name" value="Tetratricopeptide repeat domain"/>
    <property type="match status" value="1"/>
</dbReference>
<keyword evidence="2 3" id="KW-0802">TPR repeat</keyword>
<dbReference type="Proteomes" id="UP000230477">
    <property type="component" value="Unassembled WGS sequence"/>
</dbReference>
<dbReference type="SMART" id="SM00028">
    <property type="entry name" value="TPR"/>
    <property type="match status" value="2"/>
</dbReference>
<accession>A0A2H9N251</accession>
<evidence type="ECO:0000313" key="10">
    <source>
        <dbReference type="Proteomes" id="UP000228888"/>
    </source>
</evidence>
<dbReference type="Pfam" id="PF07719">
    <property type="entry name" value="TPR_2"/>
    <property type="match status" value="1"/>
</dbReference>
<dbReference type="EMBL" id="PCUF01000006">
    <property type="protein sequence ID" value="PIN66702.1"/>
    <property type="molecule type" value="Genomic_DNA"/>
</dbReference>
<accession>A0A2H9RDA5</accession>
<dbReference type="InterPro" id="IPR013105">
    <property type="entry name" value="TPR_2"/>
</dbReference>
<dbReference type="EMBL" id="PEUT01000056">
    <property type="protein sequence ID" value="PIV13537.1"/>
    <property type="molecule type" value="Genomic_DNA"/>
</dbReference>
<accession>A0A2H9M2I5</accession>
<dbReference type="Proteomes" id="UP000230713">
    <property type="component" value="Unassembled WGS sequence"/>
</dbReference>
<evidence type="ECO:0000256" key="2">
    <source>
        <dbReference type="ARBA" id="ARBA00022803"/>
    </source>
</evidence>
<evidence type="ECO:0000313" key="4">
    <source>
        <dbReference type="EMBL" id="PIN66702.1"/>
    </source>
</evidence>
<feature type="repeat" description="TPR" evidence="3">
    <location>
        <begin position="76"/>
        <end position="109"/>
    </location>
</feature>
<accession>A0A2H9M7V0</accession>
<dbReference type="Proteomes" id="UP000229789">
    <property type="component" value="Unassembled WGS sequence"/>
</dbReference>
<accession>A0A2G9LJQ8</accession>
<evidence type="ECO:0000313" key="7">
    <source>
        <dbReference type="EMBL" id="PIX27978.1"/>
    </source>
</evidence>
<dbReference type="Proteomes" id="UP000228888">
    <property type="component" value="Unassembled WGS sequence"/>
</dbReference>
<accession>A0A2H9QSP7</accession>
<sequence>MKGMKVVKYDVLFIGELVRGLIKYDTEKNRIQTKKLEDSKGSRSCVEQAICYIGLKEYTAAENLLKQAKIKDPINAQAYLYLGVLYEILELYEKAMSEYKQAIKLDKNNYEANFSYGNLCLNYLGKPYDAIEYFKKAASTLLEAKFCLGVIEAYFLSDKKGSKSRGLNNIEEAIQQDETLRELLPYYPKI</sequence>
<evidence type="ECO:0000313" key="6">
    <source>
        <dbReference type="EMBL" id="PIV46396.1"/>
    </source>
</evidence>
<dbReference type="AlphaFoldDB" id="A0A2G9LJQ8"/>
<comment type="caution">
    <text evidence="4">The sequence shown here is derived from an EMBL/GenBank/DDBJ whole genome shotgun (WGS) entry which is preliminary data.</text>
</comment>
<dbReference type="EMBL" id="PFUW01000017">
    <property type="protein sequence ID" value="PJB04136.1"/>
    <property type="molecule type" value="Genomic_DNA"/>
</dbReference>
<evidence type="ECO:0000313" key="9">
    <source>
        <dbReference type="EMBL" id="PJC01561.1"/>
    </source>
</evidence>
<reference evidence="10 12" key="2">
    <citation type="submission" date="2017-09" db="EMBL/GenBank/DDBJ databases">
        <title>Depth-based differentiation of microbial function through sediment-hosted aquifers and enrichment of novel symbionts in the deep terrestrial subsurface.</title>
        <authorList>
            <person name="Probst A.J."/>
            <person name="Ladd B."/>
            <person name="Jarett J.K."/>
            <person name="Geller-Mcgrath D.E."/>
            <person name="Sieber C.M.K."/>
            <person name="Emerson J.B."/>
            <person name="Anantharaman K."/>
            <person name="Thomas B.C."/>
            <person name="Malmstrom R."/>
            <person name="Stieglmeier M."/>
            <person name="Klingl A."/>
            <person name="Woyke T."/>
            <person name="Ryan C.M."/>
            <person name="Banfield J.F."/>
        </authorList>
    </citation>
    <scope>NUCLEOTIDE SEQUENCE [LARGE SCALE GENOMIC DNA]</scope>
</reference>
<name>A0A2G9LJQ8_HUBC1</name>
<dbReference type="SUPFAM" id="SSF48452">
    <property type="entry name" value="TPR-like"/>
    <property type="match status" value="1"/>
</dbReference>
<gene>
    <name evidence="9" type="ORF">CO072_00820</name>
    <name evidence="8" type="ORF">CO124_01070</name>
    <name evidence="6" type="ORF">COS22_01530</name>
    <name evidence="5" type="ORF">COS45_02470</name>
    <name evidence="4" type="ORF">COW69_00625</name>
    <name evidence="7" type="ORF">COZ66_02005</name>
</gene>
<evidence type="ECO:0000313" key="12">
    <source>
        <dbReference type="Proteomes" id="UP000230477"/>
    </source>
</evidence>
<reference evidence="4 11" key="1">
    <citation type="submission" date="2017-09" db="EMBL/GenBank/DDBJ databases">
        <title>Depth-based differentiation of microbial function through sediment-hosted aquifers and enrichment of novel symbionts in the deep terrestrial subsurface.</title>
        <authorList>
            <person name="Probst A.J."/>
            <person name="Ladd B."/>
            <person name="Jarett J.K."/>
            <person name="Geller-Mcgrath D.E."/>
            <person name="Sieber C.M."/>
            <person name="Emerson J.B."/>
            <person name="Anantharaman K."/>
            <person name="Thomas B.C."/>
            <person name="Malmstrom R."/>
            <person name="Stieglmeier M."/>
            <person name="Klingl A."/>
            <person name="Woyke T."/>
            <person name="Ryan C.M."/>
            <person name="Banfield J.F."/>
        </authorList>
    </citation>
    <scope>NUCLEOTIDE SEQUENCE [LARGE SCALE GENOMIC DNA]</scope>
    <source>
        <strain evidence="6">CG02_land_8_20_14_3_00_31_209</strain>
        <strain evidence="5">CG03_land_8_20_14_0_80_31_114</strain>
        <strain evidence="4">CG18_big_fil_WC_8_21_14_2_50_31_19</strain>
        <strain evidence="7">CG_4_8_14_3_um_filter</strain>
        <strain evidence="9">CG_4_9_14_0_8_um_filter_31_21</strain>
        <strain evidence="8">CG_4_9_14_3_um_filter_31_125</strain>
    </source>
</reference>
<protein>
    <submittedName>
        <fullName evidence="4">Uncharacterized protein</fullName>
    </submittedName>
</protein>